<keyword evidence="10" id="KW-1185">Reference proteome</keyword>
<comment type="cofactor">
    <cofactor evidence="1 7">
        <name>FAD</name>
        <dbReference type="ChEBI" id="CHEBI:57692"/>
    </cofactor>
</comment>
<keyword evidence="5 8" id="KW-0521">NADP</keyword>
<dbReference type="InterPro" id="IPR021163">
    <property type="entry name" value="Ferredox_Rdtase_adrenod"/>
</dbReference>
<evidence type="ECO:0000256" key="8">
    <source>
        <dbReference type="PIRSR" id="PIRSR000362-2"/>
    </source>
</evidence>
<comment type="caution">
    <text evidence="9">The sequence shown here is derived from an EMBL/GenBank/DDBJ whole genome shotgun (WGS) entry which is preliminary data.</text>
</comment>
<evidence type="ECO:0000313" key="9">
    <source>
        <dbReference type="EMBL" id="MDR7327674.1"/>
    </source>
</evidence>
<accession>A0AAE4D085</accession>
<sequence length="396" mass="43235">MDSLHDMLDGSDVRLFCDVEIGGDLTVDELRGHYDAVIVATGALRDVPFDLPGIGLPGSFGAADFVAWYDSHPDAAPTWPLEAASVAVIGAGNVALDVTRMLIRHARTLADTDIAPNVMAALATNPISDIHLYARRGPADTRFSPTELRELGQQTDVDVIVDPADLVTDRHVERMTRQFAPTRQVVETLRHWSRIPPADRTASRRVHLHFHRIPSAVLGTTRVEGLRTERAVPDGYGHVTGSGEYRDQPVRAVYRAVGYAATPLDGVPFDPATHTVPHRAGAVLDDHGRVIPGLYVTGWIKRGCVGLIGSTRSDARQTVETLLGARHHGQDRDGADHLLRQRGLTPIDWNGWLRIDAAERALGAARHRHRTKIANRAELVRHAHTPASPTTTPARP</sequence>
<feature type="binding site" evidence="7">
    <location>
        <position position="21"/>
    </location>
    <ligand>
        <name>FAD</name>
        <dbReference type="ChEBI" id="CHEBI:57692"/>
    </ligand>
</feature>
<keyword evidence="3" id="KW-0285">Flavoprotein</keyword>
<feature type="binding site" evidence="7">
    <location>
        <begin position="306"/>
        <end position="308"/>
    </location>
    <ligand>
        <name>FAD</name>
        <dbReference type="ChEBI" id="CHEBI:57692"/>
    </ligand>
</feature>
<gene>
    <name evidence="9" type="ORF">J2S44_007924</name>
</gene>
<dbReference type="InterPro" id="IPR055275">
    <property type="entry name" value="Ferredox_Rdtase"/>
</dbReference>
<evidence type="ECO:0000256" key="4">
    <source>
        <dbReference type="ARBA" id="ARBA00022827"/>
    </source>
</evidence>
<evidence type="ECO:0000256" key="5">
    <source>
        <dbReference type="ARBA" id="ARBA00022857"/>
    </source>
</evidence>
<feature type="binding site" evidence="8">
    <location>
        <position position="306"/>
    </location>
    <ligand>
        <name>NADP(+)</name>
        <dbReference type="ChEBI" id="CHEBI:58349"/>
    </ligand>
</feature>
<dbReference type="Gene3D" id="3.50.50.60">
    <property type="entry name" value="FAD/NAD(P)-binding domain"/>
    <property type="match status" value="1"/>
</dbReference>
<dbReference type="PIRSF" id="PIRSF000362">
    <property type="entry name" value="FNR"/>
    <property type="match status" value="1"/>
</dbReference>
<dbReference type="PANTHER" id="PTHR48467:SF1">
    <property type="entry name" value="GLUTAMATE SYNTHASE 1 [NADH], CHLOROPLASTIC-LIKE"/>
    <property type="match status" value="1"/>
</dbReference>
<protein>
    <submittedName>
        <fullName evidence="9">Ferredoxin--NADP+ reductase</fullName>
        <ecNumber evidence="9">1.18.1.2</ecNumber>
    </submittedName>
</protein>
<reference evidence="9 10" key="1">
    <citation type="submission" date="2023-07" db="EMBL/GenBank/DDBJ databases">
        <title>Sequencing the genomes of 1000 actinobacteria strains.</title>
        <authorList>
            <person name="Klenk H.-P."/>
        </authorList>
    </citation>
    <scope>NUCLEOTIDE SEQUENCE [LARGE SCALE GENOMIC DNA]</scope>
    <source>
        <strain evidence="9 10">DSM 44711</strain>
    </source>
</reference>
<evidence type="ECO:0000256" key="6">
    <source>
        <dbReference type="ARBA" id="ARBA00023002"/>
    </source>
</evidence>
<dbReference type="Gene3D" id="3.40.50.720">
    <property type="entry name" value="NAD(P)-binding Rossmann-like Domain"/>
    <property type="match status" value="1"/>
</dbReference>
<keyword evidence="6 9" id="KW-0560">Oxidoreductase</keyword>
<feature type="binding site" evidence="8">
    <location>
        <position position="147"/>
    </location>
    <ligand>
        <name>NADP(+)</name>
        <dbReference type="ChEBI" id="CHEBI:58349"/>
    </ligand>
</feature>
<dbReference type="InterPro" id="IPR036188">
    <property type="entry name" value="FAD/NAD-bd_sf"/>
</dbReference>
<feature type="binding site" evidence="7">
    <location>
        <position position="299"/>
    </location>
    <ligand>
        <name>FAD</name>
        <dbReference type="ChEBI" id="CHEBI:57692"/>
    </ligand>
</feature>
<comment type="similarity">
    <text evidence="2">Belongs to the ferredoxin--NADP reductase type 1 family.</text>
</comment>
<dbReference type="GO" id="GO:0004324">
    <property type="term" value="F:ferredoxin-NADP+ reductase activity"/>
    <property type="evidence" value="ECO:0007669"/>
    <property type="project" value="UniProtKB-EC"/>
</dbReference>
<dbReference type="EMBL" id="JAVDYC010000001">
    <property type="protein sequence ID" value="MDR7327674.1"/>
    <property type="molecule type" value="Genomic_DNA"/>
</dbReference>
<evidence type="ECO:0000256" key="7">
    <source>
        <dbReference type="PIRSR" id="PIRSR000362-1"/>
    </source>
</evidence>
<organism evidence="9 10">
    <name type="scientific">Catenuloplanes niger</name>
    <dbReference type="NCBI Taxonomy" id="587534"/>
    <lineage>
        <taxon>Bacteria</taxon>
        <taxon>Bacillati</taxon>
        <taxon>Actinomycetota</taxon>
        <taxon>Actinomycetes</taxon>
        <taxon>Micromonosporales</taxon>
        <taxon>Micromonosporaceae</taxon>
        <taxon>Catenuloplanes</taxon>
    </lineage>
</organism>
<evidence type="ECO:0000256" key="3">
    <source>
        <dbReference type="ARBA" id="ARBA00022630"/>
    </source>
</evidence>
<name>A0AAE4D085_9ACTN</name>
<dbReference type="AlphaFoldDB" id="A0AAE4D085"/>
<proteinExistence type="inferred from homology"/>
<evidence type="ECO:0000313" key="10">
    <source>
        <dbReference type="Proteomes" id="UP001183629"/>
    </source>
</evidence>
<dbReference type="RefSeq" id="WP_310425272.1">
    <property type="nucleotide sequence ID" value="NZ_JAVDYC010000001.1"/>
</dbReference>
<dbReference type="SUPFAM" id="SSF51905">
    <property type="entry name" value="FAD/NAD(P)-binding domain"/>
    <property type="match status" value="2"/>
</dbReference>
<keyword evidence="4 7" id="KW-0274">FAD</keyword>
<dbReference type="Proteomes" id="UP001183629">
    <property type="component" value="Unassembled WGS sequence"/>
</dbReference>
<feature type="binding site" evidence="8">
    <location>
        <begin position="135"/>
        <end position="136"/>
    </location>
    <ligand>
        <name>NADP(+)</name>
        <dbReference type="ChEBI" id="CHEBI:58349"/>
    </ligand>
</feature>
<dbReference type="PANTHER" id="PTHR48467">
    <property type="entry name" value="GLUTAMATE SYNTHASE 1 [NADH], CHLOROPLASTIC-LIKE"/>
    <property type="match status" value="1"/>
</dbReference>
<dbReference type="EC" id="1.18.1.2" evidence="9"/>
<evidence type="ECO:0000256" key="1">
    <source>
        <dbReference type="ARBA" id="ARBA00001974"/>
    </source>
</evidence>
<evidence type="ECO:0000256" key="2">
    <source>
        <dbReference type="ARBA" id="ARBA00008312"/>
    </source>
</evidence>